<evidence type="ECO:0000259" key="5">
    <source>
        <dbReference type="Pfam" id="PF13613"/>
    </source>
</evidence>
<keyword evidence="2" id="KW-0479">Metal-binding</keyword>
<sequence>MLRLEKLKSRGRSFERLVGLSPAEFDQLLIELEPLWERSHHRSLARAGRVRRIGAGNTFKLDLSQRLLVTLLYLRQYFTMHVLGILFDLDAANICRNIHALLPVLEQALPAPLRPRTLQAEPDNAPGGVSRNPRKIRSLEEFLDIFPELTDVIVDGTEQPRGQPKVKKGENPGKKAVGRPKDKKRFYSVKKRTHTLKTQVAVTPEGQIVHISATASGRTHDMKVLRRSRLMNRLPRHVRLWGDRGYTGMEKVYPDWETIVPAKRPKNGELSKEQRELNRLISKVRISAENAIGRIKKFRVCKEFFRNQTSQHGVMWGCVAGLINLRWQRRHHLCTP</sequence>
<dbReference type="AlphaFoldDB" id="A0A100HN42"/>
<dbReference type="InterPro" id="IPR027805">
    <property type="entry name" value="Transposase_HTH_dom"/>
</dbReference>
<dbReference type="Pfam" id="PF13613">
    <property type="entry name" value="HTH_Tnp_4"/>
    <property type="match status" value="1"/>
</dbReference>
<name>A0A100HN42_9DEIO</name>
<gene>
    <name evidence="6" type="ORF">DEIGR_330039</name>
</gene>
<comment type="caution">
    <text evidence="6">The sequence shown here is derived from an EMBL/GenBank/DDBJ whole genome shotgun (WGS) entry which is preliminary data.</text>
</comment>
<evidence type="ECO:0000313" key="7">
    <source>
        <dbReference type="Proteomes" id="UP000056209"/>
    </source>
</evidence>
<dbReference type="Proteomes" id="UP000056209">
    <property type="component" value="Unassembled WGS sequence"/>
</dbReference>
<feature type="region of interest" description="Disordered" evidence="3">
    <location>
        <begin position="157"/>
        <end position="181"/>
    </location>
</feature>
<evidence type="ECO:0000256" key="3">
    <source>
        <dbReference type="SAM" id="MobiDB-lite"/>
    </source>
</evidence>
<comment type="cofactor">
    <cofactor evidence="1">
        <name>a divalent metal cation</name>
        <dbReference type="ChEBI" id="CHEBI:60240"/>
    </cofactor>
</comment>
<feature type="domain" description="DDE Tnp4" evidence="4">
    <location>
        <begin position="179"/>
        <end position="324"/>
    </location>
</feature>
<evidence type="ECO:0000256" key="2">
    <source>
        <dbReference type="ARBA" id="ARBA00022723"/>
    </source>
</evidence>
<evidence type="ECO:0000256" key="1">
    <source>
        <dbReference type="ARBA" id="ARBA00001968"/>
    </source>
</evidence>
<proteinExistence type="predicted"/>
<evidence type="ECO:0000259" key="4">
    <source>
        <dbReference type="Pfam" id="PF13359"/>
    </source>
</evidence>
<accession>A0A100HN42</accession>
<dbReference type="Pfam" id="PF13359">
    <property type="entry name" value="DDE_Tnp_4"/>
    <property type="match status" value="1"/>
</dbReference>
<keyword evidence="7" id="KW-1185">Reference proteome</keyword>
<reference evidence="7" key="1">
    <citation type="submission" date="2015-11" db="EMBL/GenBank/DDBJ databases">
        <title>Draft Genome Sequence of the Radioresistant Bacterium Deinococcus grandis, Isolated from Freshwater Fish in Japan.</title>
        <authorList>
            <person name="Satoh K."/>
            <person name="Onodera T."/>
            <person name="Omoso K."/>
            <person name="Takeda-Yano K."/>
            <person name="Katayama T."/>
            <person name="Oono Y."/>
            <person name="Narumi I."/>
        </authorList>
    </citation>
    <scope>NUCLEOTIDE SEQUENCE [LARGE SCALE GENOMIC DNA]</scope>
    <source>
        <strain evidence="7">ATCC 43672</strain>
    </source>
</reference>
<dbReference type="PANTHER" id="PTHR23080">
    <property type="entry name" value="THAP DOMAIN PROTEIN"/>
    <property type="match status" value="1"/>
</dbReference>
<dbReference type="EMBL" id="BCMS01000005">
    <property type="protein sequence ID" value="GAQ23781.1"/>
    <property type="molecule type" value="Genomic_DNA"/>
</dbReference>
<feature type="domain" description="Transposase Helix-turn-helix" evidence="5">
    <location>
        <begin position="60"/>
        <end position="110"/>
    </location>
</feature>
<dbReference type="InterPro" id="IPR027806">
    <property type="entry name" value="HARBI1_dom"/>
</dbReference>
<dbReference type="GO" id="GO:0046872">
    <property type="term" value="F:metal ion binding"/>
    <property type="evidence" value="ECO:0007669"/>
    <property type="project" value="UniProtKB-KW"/>
</dbReference>
<organism evidence="6 7">
    <name type="scientific">Deinococcus grandis</name>
    <dbReference type="NCBI Taxonomy" id="57498"/>
    <lineage>
        <taxon>Bacteria</taxon>
        <taxon>Thermotogati</taxon>
        <taxon>Deinococcota</taxon>
        <taxon>Deinococci</taxon>
        <taxon>Deinococcales</taxon>
        <taxon>Deinococcaceae</taxon>
        <taxon>Deinococcus</taxon>
    </lineage>
</organism>
<protein>
    <submittedName>
        <fullName evidence="6">Transposase, IS4</fullName>
    </submittedName>
</protein>
<evidence type="ECO:0000313" key="6">
    <source>
        <dbReference type="EMBL" id="GAQ23781.1"/>
    </source>
</evidence>